<sequence length="80" mass="8802">MELSVQSRVVGIPPTYVHPPKPTAKVSLRALLPKALSPSCSIYRCSSQKKKFPLSETDLMLLLHSERQVPGDSIPFTGQL</sequence>
<organism evidence="1 2">
    <name type="scientific">Punica granatum</name>
    <name type="common">Pomegranate</name>
    <dbReference type="NCBI Taxonomy" id="22663"/>
    <lineage>
        <taxon>Eukaryota</taxon>
        <taxon>Viridiplantae</taxon>
        <taxon>Streptophyta</taxon>
        <taxon>Embryophyta</taxon>
        <taxon>Tracheophyta</taxon>
        <taxon>Spermatophyta</taxon>
        <taxon>Magnoliopsida</taxon>
        <taxon>eudicotyledons</taxon>
        <taxon>Gunneridae</taxon>
        <taxon>Pentapetalae</taxon>
        <taxon>rosids</taxon>
        <taxon>malvids</taxon>
        <taxon>Myrtales</taxon>
        <taxon>Lythraceae</taxon>
        <taxon>Punica</taxon>
    </lineage>
</organism>
<gene>
    <name evidence="1" type="ORF">CRG98_023120</name>
</gene>
<proteinExistence type="predicted"/>
<reference evidence="1 2" key="1">
    <citation type="submission" date="2017-11" db="EMBL/GenBank/DDBJ databases">
        <title>De-novo sequencing of pomegranate (Punica granatum L.) genome.</title>
        <authorList>
            <person name="Akparov Z."/>
            <person name="Amiraslanov A."/>
            <person name="Hajiyeva S."/>
            <person name="Abbasov M."/>
            <person name="Kaur K."/>
            <person name="Hamwieh A."/>
            <person name="Solovyev V."/>
            <person name="Salamov A."/>
            <person name="Braich B."/>
            <person name="Kosarev P."/>
            <person name="Mahmoud A."/>
            <person name="Hajiyev E."/>
            <person name="Babayeva S."/>
            <person name="Izzatullayeva V."/>
            <person name="Mammadov A."/>
            <person name="Mammadov A."/>
            <person name="Sharifova S."/>
            <person name="Ojaghi J."/>
            <person name="Eynullazada K."/>
            <person name="Bayramov B."/>
            <person name="Abdulazimova A."/>
            <person name="Shahmuradov I."/>
        </authorList>
    </citation>
    <scope>NUCLEOTIDE SEQUENCE [LARGE SCALE GENOMIC DNA]</scope>
    <source>
        <strain evidence="2">cv. AG2017</strain>
        <tissue evidence="1">Leaf</tissue>
    </source>
</reference>
<evidence type="ECO:0000313" key="1">
    <source>
        <dbReference type="EMBL" id="PKI56482.1"/>
    </source>
</evidence>
<evidence type="ECO:0000313" key="2">
    <source>
        <dbReference type="Proteomes" id="UP000233551"/>
    </source>
</evidence>
<comment type="caution">
    <text evidence="1">The sequence shown here is derived from an EMBL/GenBank/DDBJ whole genome shotgun (WGS) entry which is preliminary data.</text>
</comment>
<protein>
    <submittedName>
        <fullName evidence="1">Uncharacterized protein</fullName>
    </submittedName>
</protein>
<name>A0A2I0JJP0_PUNGR</name>
<accession>A0A2I0JJP0</accession>
<keyword evidence="2" id="KW-1185">Reference proteome</keyword>
<dbReference type="AlphaFoldDB" id="A0A2I0JJP0"/>
<dbReference type="EMBL" id="PGOL01001597">
    <property type="protein sequence ID" value="PKI56482.1"/>
    <property type="molecule type" value="Genomic_DNA"/>
</dbReference>
<feature type="non-terminal residue" evidence="1">
    <location>
        <position position="80"/>
    </location>
</feature>
<dbReference type="Proteomes" id="UP000233551">
    <property type="component" value="Unassembled WGS sequence"/>
</dbReference>